<organism evidence="2 3">
    <name type="scientific">Suillus plorans</name>
    <dbReference type="NCBI Taxonomy" id="116603"/>
    <lineage>
        <taxon>Eukaryota</taxon>
        <taxon>Fungi</taxon>
        <taxon>Dikarya</taxon>
        <taxon>Basidiomycota</taxon>
        <taxon>Agaricomycotina</taxon>
        <taxon>Agaricomycetes</taxon>
        <taxon>Agaricomycetidae</taxon>
        <taxon>Boletales</taxon>
        <taxon>Suillineae</taxon>
        <taxon>Suillaceae</taxon>
        <taxon>Suillus</taxon>
    </lineage>
</organism>
<comment type="caution">
    <text evidence="2">The sequence shown here is derived from an EMBL/GenBank/DDBJ whole genome shotgun (WGS) entry which is preliminary data.</text>
</comment>
<dbReference type="Proteomes" id="UP000719766">
    <property type="component" value="Unassembled WGS sequence"/>
</dbReference>
<feature type="region of interest" description="Disordered" evidence="1">
    <location>
        <begin position="1"/>
        <end position="24"/>
    </location>
</feature>
<dbReference type="RefSeq" id="XP_041160647.1">
    <property type="nucleotide sequence ID" value="XM_041306500.1"/>
</dbReference>
<dbReference type="AlphaFoldDB" id="A0A9P7DI56"/>
<name>A0A9P7DI56_9AGAM</name>
<dbReference type="EMBL" id="JABBWE010000025">
    <property type="protein sequence ID" value="KAG1794536.1"/>
    <property type="molecule type" value="Genomic_DNA"/>
</dbReference>
<gene>
    <name evidence="2" type="ORF">HD556DRAFT_1442725</name>
</gene>
<protein>
    <submittedName>
        <fullName evidence="2">Uncharacterized protein</fullName>
    </submittedName>
</protein>
<evidence type="ECO:0000313" key="3">
    <source>
        <dbReference type="Proteomes" id="UP000719766"/>
    </source>
</evidence>
<keyword evidence="3" id="KW-1185">Reference proteome</keyword>
<dbReference type="OrthoDB" id="2664062at2759"/>
<dbReference type="GeneID" id="64600264"/>
<accession>A0A9P7DI56</accession>
<evidence type="ECO:0000313" key="2">
    <source>
        <dbReference type="EMBL" id="KAG1794536.1"/>
    </source>
</evidence>
<sequence length="218" mass="23898">MTTTPQRSITPPAVRLPSSSSASNLLPWTSWSSSLEDIADHPPLSVTPGTSKFDPWIVNPEDTQDDIDTTTEKLPDNVALPWLMGKEYMSTFLLHHAVLKVSVGFMGGRLHKRFVSTACPDPFCGANGPAPENCVAVFCTSSNAGAAIQHYHIPAKDLSPAHPCKKNQRVFVLDGEYCGHIFTVRRCNVKKNTVEVTTSPTTYITLAFEQICLIEQAR</sequence>
<reference evidence="2" key="1">
    <citation type="journal article" date="2020" name="New Phytol.">
        <title>Comparative genomics reveals dynamic genome evolution in host specialist ectomycorrhizal fungi.</title>
        <authorList>
            <person name="Lofgren L.A."/>
            <person name="Nguyen N.H."/>
            <person name="Vilgalys R."/>
            <person name="Ruytinx J."/>
            <person name="Liao H.L."/>
            <person name="Branco S."/>
            <person name="Kuo A."/>
            <person name="LaButti K."/>
            <person name="Lipzen A."/>
            <person name="Andreopoulos W."/>
            <person name="Pangilinan J."/>
            <person name="Riley R."/>
            <person name="Hundley H."/>
            <person name="Na H."/>
            <person name="Barry K."/>
            <person name="Grigoriev I.V."/>
            <person name="Stajich J.E."/>
            <person name="Kennedy P.G."/>
        </authorList>
    </citation>
    <scope>NUCLEOTIDE SEQUENCE</scope>
    <source>
        <strain evidence="2">S12</strain>
    </source>
</reference>
<proteinExistence type="predicted"/>
<evidence type="ECO:0000256" key="1">
    <source>
        <dbReference type="SAM" id="MobiDB-lite"/>
    </source>
</evidence>